<feature type="domain" description="Methyltransferase type 11" evidence="9">
    <location>
        <begin position="49"/>
        <end position="142"/>
    </location>
</feature>
<dbReference type="STRING" id="338963.Pcar_1663"/>
<dbReference type="AlphaFoldDB" id="Q3A400"/>
<dbReference type="PANTHER" id="PTHR13090">
    <property type="entry name" value="ARGININE-HYDROXYLASE NDUFAF5, MITOCHONDRIAL"/>
    <property type="match status" value="1"/>
</dbReference>
<dbReference type="HAMAP" id="MF_00835">
    <property type="entry name" value="BioC"/>
    <property type="match status" value="1"/>
</dbReference>
<evidence type="ECO:0000256" key="1">
    <source>
        <dbReference type="ARBA" id="ARBA00000852"/>
    </source>
</evidence>
<evidence type="ECO:0000313" key="10">
    <source>
        <dbReference type="EMBL" id="ABA88907.1"/>
    </source>
</evidence>
<dbReference type="GO" id="GO:0008757">
    <property type="term" value="F:S-adenosylmethionine-dependent methyltransferase activity"/>
    <property type="evidence" value="ECO:0007669"/>
    <property type="project" value="InterPro"/>
</dbReference>
<evidence type="ECO:0000313" key="11">
    <source>
        <dbReference type="Proteomes" id="UP000002534"/>
    </source>
</evidence>
<evidence type="ECO:0000256" key="3">
    <source>
        <dbReference type="ARBA" id="ARBA00012327"/>
    </source>
</evidence>
<dbReference type="GO" id="GO:0102130">
    <property type="term" value="F:malonyl-CoA methyltransferase activity"/>
    <property type="evidence" value="ECO:0007669"/>
    <property type="project" value="UniProtKB-EC"/>
</dbReference>
<evidence type="ECO:0000256" key="2">
    <source>
        <dbReference type="ARBA" id="ARBA00004746"/>
    </source>
</evidence>
<keyword evidence="5 8" id="KW-0808">Transferase</keyword>
<dbReference type="EC" id="2.1.1.197" evidence="3 8"/>
<comment type="catalytic activity">
    <reaction evidence="1 8">
        <text>malonyl-[ACP] + S-adenosyl-L-methionine = malonyl-[ACP] methyl ester + S-adenosyl-L-homocysteine</text>
        <dbReference type="Rhea" id="RHEA:17105"/>
        <dbReference type="Rhea" id="RHEA-COMP:9623"/>
        <dbReference type="Rhea" id="RHEA-COMP:9954"/>
        <dbReference type="ChEBI" id="CHEBI:57856"/>
        <dbReference type="ChEBI" id="CHEBI:59789"/>
        <dbReference type="ChEBI" id="CHEBI:78449"/>
        <dbReference type="ChEBI" id="CHEBI:78845"/>
        <dbReference type="EC" id="2.1.1.197"/>
    </reaction>
</comment>
<dbReference type="InterPro" id="IPR029063">
    <property type="entry name" value="SAM-dependent_MTases_sf"/>
</dbReference>
<evidence type="ECO:0000259" key="9">
    <source>
        <dbReference type="Pfam" id="PF08241"/>
    </source>
</evidence>
<evidence type="ECO:0000256" key="5">
    <source>
        <dbReference type="ARBA" id="ARBA00022679"/>
    </source>
</evidence>
<dbReference type="RefSeq" id="WP_011341397.1">
    <property type="nucleotide sequence ID" value="NC_007498.2"/>
</dbReference>
<organism evidence="10 11">
    <name type="scientific">Syntrophotalea carbinolica (strain DSM 2380 / NBRC 103641 / GraBd1)</name>
    <name type="common">Pelobacter carbinolicus</name>
    <dbReference type="NCBI Taxonomy" id="338963"/>
    <lineage>
        <taxon>Bacteria</taxon>
        <taxon>Pseudomonadati</taxon>
        <taxon>Thermodesulfobacteriota</taxon>
        <taxon>Desulfuromonadia</taxon>
        <taxon>Desulfuromonadales</taxon>
        <taxon>Syntrophotaleaceae</taxon>
        <taxon>Syntrophotalea</taxon>
    </lineage>
</organism>
<dbReference type="InterPro" id="IPR011814">
    <property type="entry name" value="BioC"/>
</dbReference>
<protein>
    <recommendedName>
        <fullName evidence="3 8">Malonyl-[acyl-carrier protein] O-methyltransferase</fullName>
        <shortName evidence="8">Malonyl-ACP O-methyltransferase</shortName>
        <ecNumber evidence="3 8">2.1.1.197</ecNumber>
    </recommendedName>
    <alternativeName>
        <fullName evidence="8">Biotin synthesis protein BioC</fullName>
    </alternativeName>
</protein>
<dbReference type="EMBL" id="CP000142">
    <property type="protein sequence ID" value="ABA88907.1"/>
    <property type="molecule type" value="Genomic_DNA"/>
</dbReference>
<dbReference type="OrthoDB" id="9786194at2"/>
<gene>
    <name evidence="8 10" type="primary">bioC</name>
    <name evidence="10" type="ordered locus">Pcar_1663</name>
</gene>
<dbReference type="CDD" id="cd02440">
    <property type="entry name" value="AdoMet_MTases"/>
    <property type="match status" value="1"/>
</dbReference>
<keyword evidence="11" id="KW-1185">Reference proteome</keyword>
<name>Q3A400_SYNC1</name>
<evidence type="ECO:0000256" key="7">
    <source>
        <dbReference type="ARBA" id="ARBA00022756"/>
    </source>
</evidence>
<reference evidence="10 11" key="2">
    <citation type="journal article" date="2012" name="BMC Genomics">
        <title>The genome of Pelobacter carbinolicus reveals surprising metabolic capabilities and physiological features.</title>
        <authorList>
            <person name="Aklujkar M."/>
            <person name="Haveman S.A."/>
            <person name="Didonato R.Jr."/>
            <person name="Chertkov O."/>
            <person name="Han C.S."/>
            <person name="Land M.L."/>
            <person name="Brown P."/>
            <person name="Lovley D.R."/>
        </authorList>
    </citation>
    <scope>NUCLEOTIDE SEQUENCE [LARGE SCALE GENOMIC DNA]</scope>
    <source>
        <strain evidence="11">DSM 2380 / NBRC 103641 / GraBd1</strain>
    </source>
</reference>
<dbReference type="InterPro" id="IPR013216">
    <property type="entry name" value="Methyltransf_11"/>
</dbReference>
<dbReference type="HOGENOM" id="CLU_046586_2_2_7"/>
<dbReference type="InterPro" id="IPR050602">
    <property type="entry name" value="Malonyl-ACP_OMT"/>
</dbReference>
<reference evidence="11" key="1">
    <citation type="submission" date="2005-10" db="EMBL/GenBank/DDBJ databases">
        <title>Complete sequence of Pelobacter carbinolicus DSM 2380.</title>
        <authorList>
            <person name="Copeland A."/>
            <person name="Lucas S."/>
            <person name="Lapidus A."/>
            <person name="Barry K."/>
            <person name="Detter J.C."/>
            <person name="Glavina T."/>
            <person name="Hammon N."/>
            <person name="Israni S."/>
            <person name="Pitluck S."/>
            <person name="Chertkov O."/>
            <person name="Schmutz J."/>
            <person name="Larimer F."/>
            <person name="Land M."/>
            <person name="Kyrpides N."/>
            <person name="Ivanova N."/>
            <person name="Richardson P."/>
        </authorList>
    </citation>
    <scope>NUCLEOTIDE SEQUENCE [LARGE SCALE GENOMIC DNA]</scope>
    <source>
        <strain evidence="11">DSM 2380 / NBRC 103641 / GraBd1</strain>
    </source>
</reference>
<keyword evidence="4 8" id="KW-0489">Methyltransferase</keyword>
<dbReference type="Gene3D" id="3.40.50.150">
    <property type="entry name" value="Vaccinia Virus protein VP39"/>
    <property type="match status" value="1"/>
</dbReference>
<dbReference type="GO" id="GO:0009102">
    <property type="term" value="P:biotin biosynthetic process"/>
    <property type="evidence" value="ECO:0007669"/>
    <property type="project" value="UniProtKB-UniRule"/>
</dbReference>
<dbReference type="UniPathway" id="UPA00078"/>
<accession>Q3A400</accession>
<dbReference type="Pfam" id="PF08241">
    <property type="entry name" value="Methyltransf_11"/>
    <property type="match status" value="1"/>
</dbReference>
<sequence length="268" mass="29758">MTAIDRRQVRQHFSASSAVYDDHAQVQKRVAQRVASLVHAEAPSAGRLLEIGTGTGYLTRQIVRENPQLRPLVSDLAHGMTVQARQNVPAALALDLDASSLSLKSGSMAVICSSSVYQWVEDLNIAFGESLRVLQDGGIFIFALFGEKTLWELKECYRESVIGEEGRAPDHMLALPDKATVENALRDGGFKIFRVWEENECENHATVTDLLRAIKGVGAHNASSRRPRGLASRRVMARLQELYTRRFNVDGFLPATYHVIYGVAHKCR</sequence>
<evidence type="ECO:0000256" key="4">
    <source>
        <dbReference type="ARBA" id="ARBA00022603"/>
    </source>
</evidence>
<comment type="similarity">
    <text evidence="8">Belongs to the methyltransferase superfamily.</text>
</comment>
<dbReference type="SUPFAM" id="SSF53335">
    <property type="entry name" value="S-adenosyl-L-methionine-dependent methyltransferases"/>
    <property type="match status" value="1"/>
</dbReference>
<dbReference type="GO" id="GO:0032259">
    <property type="term" value="P:methylation"/>
    <property type="evidence" value="ECO:0007669"/>
    <property type="project" value="UniProtKB-KW"/>
</dbReference>
<keyword evidence="7 8" id="KW-0093">Biotin biosynthesis</keyword>
<keyword evidence="6 8" id="KW-0949">S-adenosyl-L-methionine</keyword>
<dbReference type="PANTHER" id="PTHR13090:SF1">
    <property type="entry name" value="ARGININE-HYDROXYLASE NDUFAF5, MITOCHONDRIAL"/>
    <property type="match status" value="1"/>
</dbReference>
<evidence type="ECO:0000256" key="6">
    <source>
        <dbReference type="ARBA" id="ARBA00022691"/>
    </source>
</evidence>
<comment type="pathway">
    <text evidence="2 8">Cofactor biosynthesis; biotin biosynthesis.</text>
</comment>
<comment type="function">
    <text evidence="8">Converts the free carboxyl group of a malonyl-thioester to its methyl ester by transfer of a methyl group from S-adenosyl-L-methionine (SAM). It allows to synthesize pimeloyl-ACP via the fatty acid synthetic pathway.</text>
</comment>
<evidence type="ECO:0000256" key="8">
    <source>
        <dbReference type="HAMAP-Rule" id="MF_00835"/>
    </source>
</evidence>
<proteinExistence type="inferred from homology"/>
<dbReference type="KEGG" id="pca:Pcar_1663"/>
<dbReference type="GO" id="GO:0010340">
    <property type="term" value="F:carboxyl-O-methyltransferase activity"/>
    <property type="evidence" value="ECO:0007669"/>
    <property type="project" value="UniProtKB-UniRule"/>
</dbReference>
<dbReference type="Proteomes" id="UP000002534">
    <property type="component" value="Chromosome"/>
</dbReference>
<dbReference type="eggNOG" id="COG2226">
    <property type="taxonomic scope" value="Bacteria"/>
</dbReference>